<organism evidence="2 3">
    <name type="scientific">Methylobacterium radiotolerans (strain ATCC 27329 / DSM 1819 / JCM 2831 / NBRC 15690 / NCIMB 10815 / 0-1)</name>
    <dbReference type="NCBI Taxonomy" id="426355"/>
    <lineage>
        <taxon>Bacteria</taxon>
        <taxon>Pseudomonadati</taxon>
        <taxon>Pseudomonadota</taxon>
        <taxon>Alphaproteobacteria</taxon>
        <taxon>Hyphomicrobiales</taxon>
        <taxon>Methylobacteriaceae</taxon>
        <taxon>Methylobacterium</taxon>
    </lineage>
</organism>
<evidence type="ECO:0000313" key="3">
    <source>
        <dbReference type="Proteomes" id="UP000006589"/>
    </source>
</evidence>
<dbReference type="KEGG" id="mrd:Mrad2831_4746"/>
<dbReference type="GeneID" id="98907085"/>
<dbReference type="OrthoDB" id="8002875at2"/>
<dbReference type="GO" id="GO:0035438">
    <property type="term" value="F:cyclic-di-GMP binding"/>
    <property type="evidence" value="ECO:0007669"/>
    <property type="project" value="InterPro"/>
</dbReference>
<evidence type="ECO:0000259" key="1">
    <source>
        <dbReference type="Pfam" id="PF07238"/>
    </source>
</evidence>
<dbReference type="Proteomes" id="UP000006589">
    <property type="component" value="Chromosome"/>
</dbReference>
<sequence length="86" mass="9651">MLERRNTPRLRTYLGAKISFDASYCVVDCLVRDLSQNGAKLVLSETAILPGYFDLIVPKKGWTLRAELVWRGTDRIGVAFLSNGSF</sequence>
<gene>
    <name evidence="2" type="ordered locus">Mrad2831_4746</name>
</gene>
<dbReference type="HOGENOM" id="CLU_158569_3_0_5"/>
<protein>
    <submittedName>
        <fullName evidence="2">Type IV pilus assembly PilZ</fullName>
    </submittedName>
</protein>
<dbReference type="SUPFAM" id="SSF141371">
    <property type="entry name" value="PilZ domain-like"/>
    <property type="match status" value="1"/>
</dbReference>
<proteinExistence type="predicted"/>
<dbReference type="InterPro" id="IPR009875">
    <property type="entry name" value="PilZ_domain"/>
</dbReference>
<reference evidence="2 3" key="1">
    <citation type="submission" date="2008-03" db="EMBL/GenBank/DDBJ databases">
        <title>Complete sequence of chromosome of Methylobacterium radiotolerans JCM 2831.</title>
        <authorList>
            <consortium name="US DOE Joint Genome Institute"/>
            <person name="Copeland A."/>
            <person name="Lucas S."/>
            <person name="Lapidus A."/>
            <person name="Glavina del Rio T."/>
            <person name="Dalin E."/>
            <person name="Tice H."/>
            <person name="Bruce D."/>
            <person name="Goodwin L."/>
            <person name="Pitluck S."/>
            <person name="Kiss H."/>
            <person name="Brettin T."/>
            <person name="Detter J.C."/>
            <person name="Han C."/>
            <person name="Kuske C.R."/>
            <person name="Schmutz J."/>
            <person name="Larimer F."/>
            <person name="Land M."/>
            <person name="Hauser L."/>
            <person name="Kyrpides N."/>
            <person name="Mikhailova N."/>
            <person name="Marx C.J."/>
            <person name="Richardson P."/>
        </authorList>
    </citation>
    <scope>NUCLEOTIDE SEQUENCE [LARGE SCALE GENOMIC DNA]</scope>
    <source>
        <strain evidence="3">ATCC 27329 / DSM 1819 / JCM 2831 / NBRC 15690 / NCIMB 10815 / 0-1</strain>
    </source>
</reference>
<dbReference type="Pfam" id="PF07238">
    <property type="entry name" value="PilZ"/>
    <property type="match status" value="1"/>
</dbReference>
<feature type="domain" description="PilZ" evidence="1">
    <location>
        <begin position="3"/>
        <end position="82"/>
    </location>
</feature>
<accession>B1M748</accession>
<dbReference type="RefSeq" id="WP_012321658.1">
    <property type="nucleotide sequence ID" value="NC_010505.1"/>
</dbReference>
<dbReference type="AlphaFoldDB" id="B1M748"/>
<dbReference type="STRING" id="426355.Mrad2831_4746"/>
<name>B1M748_METRJ</name>
<evidence type="ECO:0000313" key="2">
    <source>
        <dbReference type="EMBL" id="ACB26707.1"/>
    </source>
</evidence>
<dbReference type="EMBL" id="CP001001">
    <property type="protein sequence ID" value="ACB26707.1"/>
    <property type="molecule type" value="Genomic_DNA"/>
</dbReference>